<dbReference type="EMBL" id="JAGHQL010000012">
    <property type="protein sequence ID" value="KAH0544935.1"/>
    <property type="molecule type" value="Genomic_DNA"/>
</dbReference>
<sequence length="128" mass="14489">MPEVGSLSGLEGYQEAVRYVHRLFDQPVDDKALNPTSPTPKTSIVLSEFPDTIEDYIAQLWDHCIASEESTFAALYALTCYWVDGVGNDVTHGWHQFPLRAWDHEGDLSNYFERQGFYSEMAIAVPSK</sequence>
<keyword evidence="2" id="KW-1185">Reference proteome</keyword>
<evidence type="ECO:0000313" key="1">
    <source>
        <dbReference type="EMBL" id="KAH0544935.1"/>
    </source>
</evidence>
<reference evidence="1" key="1">
    <citation type="submission" date="2021-03" db="EMBL/GenBank/DDBJ databases">
        <title>Comparative genomics and phylogenomic investigation of the class Geoglossomycetes provide insights into ecological specialization and systematics.</title>
        <authorList>
            <person name="Melie T."/>
            <person name="Pirro S."/>
            <person name="Miller A.N."/>
            <person name="Quandt A."/>
        </authorList>
    </citation>
    <scope>NUCLEOTIDE SEQUENCE</scope>
    <source>
        <strain evidence="1">GBOQ0MN5Z8</strain>
    </source>
</reference>
<protein>
    <submittedName>
        <fullName evidence="1">Uncharacterized protein</fullName>
    </submittedName>
</protein>
<name>A0A9P8L5N9_9PEZI</name>
<comment type="caution">
    <text evidence="1">The sequence shown here is derived from an EMBL/GenBank/DDBJ whole genome shotgun (WGS) entry which is preliminary data.</text>
</comment>
<dbReference type="Proteomes" id="UP000698800">
    <property type="component" value="Unassembled WGS sequence"/>
</dbReference>
<proteinExistence type="predicted"/>
<accession>A0A9P8L5N9</accession>
<evidence type="ECO:0000313" key="2">
    <source>
        <dbReference type="Proteomes" id="UP000698800"/>
    </source>
</evidence>
<gene>
    <name evidence="1" type="ORF">FGG08_001015</name>
</gene>
<dbReference type="AlphaFoldDB" id="A0A9P8L5N9"/>
<organism evidence="1 2">
    <name type="scientific">Glutinoglossum americanum</name>
    <dbReference type="NCBI Taxonomy" id="1670608"/>
    <lineage>
        <taxon>Eukaryota</taxon>
        <taxon>Fungi</taxon>
        <taxon>Dikarya</taxon>
        <taxon>Ascomycota</taxon>
        <taxon>Pezizomycotina</taxon>
        <taxon>Geoglossomycetes</taxon>
        <taxon>Geoglossales</taxon>
        <taxon>Geoglossaceae</taxon>
        <taxon>Glutinoglossum</taxon>
    </lineage>
</organism>
<dbReference type="OrthoDB" id="5426789at2759"/>